<accession>A0A1G2R291</accession>
<evidence type="ECO:0000313" key="2">
    <source>
        <dbReference type="Proteomes" id="UP000179258"/>
    </source>
</evidence>
<reference evidence="1 2" key="1">
    <citation type="journal article" date="2016" name="Nat. Commun.">
        <title>Thousands of microbial genomes shed light on interconnected biogeochemical processes in an aquifer system.</title>
        <authorList>
            <person name="Anantharaman K."/>
            <person name="Brown C.T."/>
            <person name="Hug L.A."/>
            <person name="Sharon I."/>
            <person name="Castelle C.J."/>
            <person name="Probst A.J."/>
            <person name="Thomas B.C."/>
            <person name="Singh A."/>
            <person name="Wilkins M.J."/>
            <person name="Karaoz U."/>
            <person name="Brodie E.L."/>
            <person name="Williams K.H."/>
            <person name="Hubbard S.S."/>
            <person name="Banfield J.F."/>
        </authorList>
    </citation>
    <scope>NUCLEOTIDE SEQUENCE [LARGE SCALE GENOMIC DNA]</scope>
</reference>
<dbReference type="AlphaFoldDB" id="A0A1G2R291"/>
<organism evidence="1 2">
    <name type="scientific">Candidatus Wildermuthbacteria bacterium RIFCSPHIGHO2_02_FULL_47_17</name>
    <dbReference type="NCBI Taxonomy" id="1802452"/>
    <lineage>
        <taxon>Bacteria</taxon>
        <taxon>Candidatus Wildermuthiibacteriota</taxon>
    </lineage>
</organism>
<protein>
    <submittedName>
        <fullName evidence="1">Uncharacterized protein</fullName>
    </submittedName>
</protein>
<proteinExistence type="predicted"/>
<dbReference type="Proteomes" id="UP000179258">
    <property type="component" value="Unassembled WGS sequence"/>
</dbReference>
<evidence type="ECO:0000313" key="1">
    <source>
        <dbReference type="EMBL" id="OHA67004.1"/>
    </source>
</evidence>
<sequence length="281" mass="32510">MENIRRGAGSDASPEELLNILWDFEEKKVPEIRHQLIRGSLTLDNLNTFIEHRNPFEAHPVSLRTARKVLGTENVLNPRQVAEAINPYRAKANLPLLVPPASAPIRYTEQSLREHKALDEREFGKDNGPLLAYSYELSLRELRRIFGTGPNDFYPTTWDQKPKEDSWAEQPGQPGWYLISLQGRFGLTNWADQDTKIAQLGPYERAHEITVTNIAFALFLLQGKRVPDNFWHWGHFLDSDGCRVYVRYVRFYNDGFYVGRCHPRWNDSGDVRVLVARKFDS</sequence>
<comment type="caution">
    <text evidence="1">The sequence shown here is derived from an EMBL/GenBank/DDBJ whole genome shotgun (WGS) entry which is preliminary data.</text>
</comment>
<gene>
    <name evidence="1" type="ORF">A3D59_01600</name>
</gene>
<dbReference type="EMBL" id="MHTX01000047">
    <property type="protein sequence ID" value="OHA67004.1"/>
    <property type="molecule type" value="Genomic_DNA"/>
</dbReference>
<name>A0A1G2R291_9BACT</name>